<comment type="caution">
    <text evidence="14">The sequence shown here is derived from an EMBL/GenBank/DDBJ whole genome shotgun (WGS) entry which is preliminary data.</text>
</comment>
<comment type="caution">
    <text evidence="10">Lacks conserved residue(s) required for the propagation of feature annotation.</text>
</comment>
<sequence>MKKLLVISGPTATGKTELALALAKKLNGELISADSRQVYKGMDIGTGKDVPEDFMFIESEPGYYTDGKARIWGYDLVPPEANFSVSEYLDFAHQVIADIHSRSKLPILVGGTGLYVKAVIEGINTASTPRNPSLRANIDNLSVEHLYKKLEKLDSQRATLLNNSDRKNPRRLIRAIEVAKVQKNPEKISPQYDCLKIGLNCPIEELSSRIAQRVKKRLVSGFEKEVHTLIKHGITKKLQSMQTPGYREWMQYLIGEINCEEANARWQRAERQYAKRQKTWFKKQHGFIWFSACKGDLEGQVEARVKRWYAQRQ</sequence>
<evidence type="ECO:0000313" key="15">
    <source>
        <dbReference type="Proteomes" id="UP000177263"/>
    </source>
</evidence>
<dbReference type="PANTHER" id="PTHR11088:SF60">
    <property type="entry name" value="TRNA DIMETHYLALLYLTRANSFERASE"/>
    <property type="match status" value="1"/>
</dbReference>
<evidence type="ECO:0000256" key="6">
    <source>
        <dbReference type="ARBA" id="ARBA00022741"/>
    </source>
</evidence>
<keyword evidence="6 10" id="KW-0547">Nucleotide-binding</keyword>
<dbReference type="EMBL" id="MGGM01000002">
    <property type="protein sequence ID" value="OGM30286.1"/>
    <property type="molecule type" value="Genomic_DNA"/>
</dbReference>
<evidence type="ECO:0000313" key="14">
    <source>
        <dbReference type="EMBL" id="OGM30286.1"/>
    </source>
</evidence>
<dbReference type="Proteomes" id="UP000177263">
    <property type="component" value="Unassembled WGS sequence"/>
</dbReference>
<gene>
    <name evidence="10" type="primary">miaA</name>
    <name evidence="14" type="ORF">A2801_01415</name>
</gene>
<evidence type="ECO:0000256" key="13">
    <source>
        <dbReference type="RuleBase" id="RU003785"/>
    </source>
</evidence>
<comment type="similarity">
    <text evidence="3 10 13">Belongs to the IPP transferase family.</text>
</comment>
<evidence type="ECO:0000256" key="8">
    <source>
        <dbReference type="ARBA" id="ARBA00022842"/>
    </source>
</evidence>
<protein>
    <recommendedName>
        <fullName evidence="10">tRNA dimethylallyltransferase</fullName>
        <ecNumber evidence="10">2.5.1.75</ecNumber>
    </recommendedName>
    <alternativeName>
        <fullName evidence="10">Dimethylallyl diphosphate:tRNA dimethylallyltransferase</fullName>
        <shortName evidence="10">DMAPP:tRNA dimethylallyltransferase</shortName>
        <shortName evidence="10">DMATase</shortName>
    </alternativeName>
    <alternativeName>
        <fullName evidence="10">Isopentenyl-diphosphate:tRNA isopentenyltransferase</fullName>
        <shortName evidence="10">IPP transferase</shortName>
        <shortName evidence="10">IPPT</shortName>
        <shortName evidence="10">IPTase</shortName>
    </alternativeName>
</protein>
<keyword evidence="8 10" id="KW-0460">Magnesium</keyword>
<feature type="site" description="Interaction with substrate tRNA" evidence="10">
    <location>
        <position position="135"/>
    </location>
</feature>
<evidence type="ECO:0000256" key="7">
    <source>
        <dbReference type="ARBA" id="ARBA00022840"/>
    </source>
</evidence>
<feature type="binding site" evidence="10">
    <location>
        <begin position="11"/>
        <end position="16"/>
    </location>
    <ligand>
        <name>substrate</name>
    </ligand>
</feature>
<dbReference type="InterPro" id="IPR027417">
    <property type="entry name" value="P-loop_NTPase"/>
</dbReference>
<comment type="catalytic activity">
    <reaction evidence="9 10 11">
        <text>adenosine(37) in tRNA + dimethylallyl diphosphate = N(6)-dimethylallyladenosine(37) in tRNA + diphosphate</text>
        <dbReference type="Rhea" id="RHEA:26482"/>
        <dbReference type="Rhea" id="RHEA-COMP:10162"/>
        <dbReference type="Rhea" id="RHEA-COMP:10375"/>
        <dbReference type="ChEBI" id="CHEBI:33019"/>
        <dbReference type="ChEBI" id="CHEBI:57623"/>
        <dbReference type="ChEBI" id="CHEBI:74411"/>
        <dbReference type="ChEBI" id="CHEBI:74415"/>
        <dbReference type="EC" id="2.5.1.75"/>
    </reaction>
</comment>
<dbReference type="Gene3D" id="3.40.50.300">
    <property type="entry name" value="P-loop containing nucleotide triphosphate hydrolases"/>
    <property type="match status" value="1"/>
</dbReference>
<reference evidence="14 15" key="1">
    <citation type="journal article" date="2016" name="Nat. Commun.">
        <title>Thousands of microbial genomes shed light on interconnected biogeochemical processes in an aquifer system.</title>
        <authorList>
            <person name="Anantharaman K."/>
            <person name="Brown C.T."/>
            <person name="Hug L.A."/>
            <person name="Sharon I."/>
            <person name="Castelle C.J."/>
            <person name="Probst A.J."/>
            <person name="Thomas B.C."/>
            <person name="Singh A."/>
            <person name="Wilkins M.J."/>
            <person name="Karaoz U."/>
            <person name="Brodie E.L."/>
            <person name="Williams K.H."/>
            <person name="Hubbard S.S."/>
            <person name="Banfield J.F."/>
        </authorList>
    </citation>
    <scope>NUCLEOTIDE SEQUENCE [LARGE SCALE GENOMIC DNA]</scope>
</reference>
<dbReference type="GO" id="GO:0005524">
    <property type="term" value="F:ATP binding"/>
    <property type="evidence" value="ECO:0007669"/>
    <property type="project" value="UniProtKB-UniRule"/>
</dbReference>
<dbReference type="HAMAP" id="MF_00185">
    <property type="entry name" value="IPP_trans"/>
    <property type="match status" value="1"/>
</dbReference>
<evidence type="ECO:0000256" key="9">
    <source>
        <dbReference type="ARBA" id="ARBA00049563"/>
    </source>
</evidence>
<keyword evidence="5 10" id="KW-0819">tRNA processing</keyword>
<dbReference type="EC" id="2.5.1.75" evidence="10"/>
<keyword evidence="7 10" id="KW-0067">ATP-binding</keyword>
<feature type="region of interest" description="Interaction with substrate tRNA" evidence="10">
    <location>
        <begin position="34"/>
        <end position="37"/>
    </location>
</feature>
<dbReference type="STRING" id="1802500.A2801_01415"/>
<comment type="function">
    <text evidence="2 10 12">Catalyzes the transfer of a dimethylallyl group onto the adenine at position 37 in tRNAs that read codons beginning with uridine, leading to the formation of N6-(dimethylallyl)adenosine (i(6)A).</text>
</comment>
<evidence type="ECO:0000256" key="12">
    <source>
        <dbReference type="RuleBase" id="RU003784"/>
    </source>
</evidence>
<name>A0A1F7YSK0_9BACT</name>
<dbReference type="Pfam" id="PF01715">
    <property type="entry name" value="IPPT"/>
    <property type="match status" value="1"/>
</dbReference>
<dbReference type="SUPFAM" id="SSF52540">
    <property type="entry name" value="P-loop containing nucleoside triphosphate hydrolases"/>
    <property type="match status" value="2"/>
</dbReference>
<evidence type="ECO:0000256" key="2">
    <source>
        <dbReference type="ARBA" id="ARBA00003213"/>
    </source>
</evidence>
<dbReference type="GO" id="GO:0052381">
    <property type="term" value="F:tRNA dimethylallyltransferase activity"/>
    <property type="evidence" value="ECO:0007669"/>
    <property type="project" value="UniProtKB-UniRule"/>
</dbReference>
<organism evidence="14 15">
    <name type="scientific">Candidatus Woesebacteria bacterium RIFCSPHIGHO2_01_FULL_41_10</name>
    <dbReference type="NCBI Taxonomy" id="1802500"/>
    <lineage>
        <taxon>Bacteria</taxon>
        <taxon>Candidatus Woeseibacteriota</taxon>
    </lineage>
</organism>
<feature type="site" description="Interaction with substrate tRNA" evidence="10">
    <location>
        <position position="112"/>
    </location>
</feature>
<evidence type="ECO:0000256" key="4">
    <source>
        <dbReference type="ARBA" id="ARBA00022679"/>
    </source>
</evidence>
<evidence type="ECO:0000256" key="1">
    <source>
        <dbReference type="ARBA" id="ARBA00001946"/>
    </source>
</evidence>
<evidence type="ECO:0000256" key="3">
    <source>
        <dbReference type="ARBA" id="ARBA00005842"/>
    </source>
</evidence>
<evidence type="ECO:0000256" key="5">
    <source>
        <dbReference type="ARBA" id="ARBA00022694"/>
    </source>
</evidence>
<proteinExistence type="inferred from homology"/>
<dbReference type="InterPro" id="IPR039657">
    <property type="entry name" value="Dimethylallyltransferase"/>
</dbReference>
<dbReference type="InterPro" id="IPR018022">
    <property type="entry name" value="IPT"/>
</dbReference>
<dbReference type="AlphaFoldDB" id="A0A1F7YSK0"/>
<evidence type="ECO:0000256" key="11">
    <source>
        <dbReference type="RuleBase" id="RU003783"/>
    </source>
</evidence>
<comment type="subunit">
    <text evidence="10">Monomer.</text>
</comment>
<dbReference type="NCBIfam" id="TIGR00174">
    <property type="entry name" value="miaA"/>
    <property type="match status" value="1"/>
</dbReference>
<evidence type="ECO:0000256" key="10">
    <source>
        <dbReference type="HAMAP-Rule" id="MF_00185"/>
    </source>
</evidence>
<feature type="binding site" evidence="10">
    <location>
        <begin position="9"/>
        <end position="16"/>
    </location>
    <ligand>
        <name>ATP</name>
        <dbReference type="ChEBI" id="CHEBI:30616"/>
    </ligand>
</feature>
<comment type="cofactor">
    <cofactor evidence="1 10">
        <name>Mg(2+)</name>
        <dbReference type="ChEBI" id="CHEBI:18420"/>
    </cofactor>
</comment>
<dbReference type="GO" id="GO:0006400">
    <property type="term" value="P:tRNA modification"/>
    <property type="evidence" value="ECO:0007669"/>
    <property type="project" value="TreeGrafter"/>
</dbReference>
<keyword evidence="4 10" id="KW-0808">Transferase</keyword>
<dbReference type="PANTHER" id="PTHR11088">
    <property type="entry name" value="TRNA DIMETHYLALLYLTRANSFERASE"/>
    <property type="match status" value="1"/>
</dbReference>
<dbReference type="Gene3D" id="1.10.20.140">
    <property type="match status" value="1"/>
</dbReference>
<accession>A0A1F7YSK0</accession>